<evidence type="ECO:0000313" key="1">
    <source>
        <dbReference type="Proteomes" id="UP000095286"/>
    </source>
</evidence>
<protein>
    <submittedName>
        <fullName evidence="2">Pre-mRNA-splicing factor ISY1</fullName>
    </submittedName>
</protein>
<name>A0AC35UDX4_9BILA</name>
<dbReference type="WBParaSite" id="RSKR_0001013500.1">
    <property type="protein sequence ID" value="RSKR_0001013500.1"/>
    <property type="gene ID" value="RSKR_0001013500"/>
</dbReference>
<proteinExistence type="predicted"/>
<accession>A0AC35UDX4</accession>
<reference evidence="2" key="1">
    <citation type="submission" date="2016-11" db="UniProtKB">
        <authorList>
            <consortium name="WormBaseParasite"/>
        </authorList>
    </citation>
    <scope>IDENTIFICATION</scope>
    <source>
        <strain evidence="2">KR3021</strain>
    </source>
</reference>
<dbReference type="Proteomes" id="UP000095286">
    <property type="component" value="Unplaced"/>
</dbReference>
<organism evidence="1 2">
    <name type="scientific">Rhabditophanes sp. KR3021</name>
    <dbReference type="NCBI Taxonomy" id="114890"/>
    <lineage>
        <taxon>Eukaryota</taxon>
        <taxon>Metazoa</taxon>
        <taxon>Ecdysozoa</taxon>
        <taxon>Nematoda</taxon>
        <taxon>Chromadorea</taxon>
        <taxon>Rhabditida</taxon>
        <taxon>Tylenchina</taxon>
        <taxon>Panagrolaimomorpha</taxon>
        <taxon>Strongyloidoidea</taxon>
        <taxon>Alloionematidae</taxon>
        <taxon>Rhabditophanes</taxon>
    </lineage>
</organism>
<evidence type="ECO:0000313" key="2">
    <source>
        <dbReference type="WBParaSite" id="RSKR_0001013500.1"/>
    </source>
</evidence>
<sequence length="272" mass="30983">MTVLARWRKFKELEERGPIARRPNNVKDCHVLSDGEKFRREIISEVSKNINLIQNPGLGEGKLRDLNDEINRLLKIKEAWEWRIKELGGVDYRRVGNKELESGAGLASNRGYKYFGAAKDLPGVRELFQKDGAADKKRTNNRADLMKNVDANYYGFLDDDDGVLIPLELMAEVEAKQRIEAEWREKGLMMTKNLSYFKGIFGNIEDSQAPDEDLDEEVIGGVDNLMDGLVIKRVVVPTQAEMENILIENRRRQLIEKHFGNKDEGSTATADS</sequence>